<dbReference type="NCBIfam" id="TIGR00086">
    <property type="entry name" value="smpB"/>
    <property type="match status" value="1"/>
</dbReference>
<dbReference type="InterPro" id="IPR023620">
    <property type="entry name" value="SmpB"/>
</dbReference>
<dbReference type="Pfam" id="PF01668">
    <property type="entry name" value="SmpB"/>
    <property type="match status" value="1"/>
</dbReference>
<dbReference type="SUPFAM" id="SSF74982">
    <property type="entry name" value="Small protein B (SmpB)"/>
    <property type="match status" value="1"/>
</dbReference>
<dbReference type="Gene3D" id="2.40.280.10">
    <property type="match status" value="1"/>
</dbReference>
<organism evidence="4">
    <name type="scientific">candidate division WOR-3 bacterium</name>
    <dbReference type="NCBI Taxonomy" id="2052148"/>
    <lineage>
        <taxon>Bacteria</taxon>
        <taxon>Bacteria division WOR-3</taxon>
    </lineage>
</organism>
<accession>A0A7C5DH17</accession>
<dbReference type="EMBL" id="DRTB01000176">
    <property type="protein sequence ID" value="HHE04883.1"/>
    <property type="molecule type" value="Genomic_DNA"/>
</dbReference>
<gene>
    <name evidence="3 4" type="primary">smpB</name>
    <name evidence="4" type="ORF">ENL19_02335</name>
</gene>
<comment type="similarity">
    <text evidence="3">Belongs to the SmpB family.</text>
</comment>
<evidence type="ECO:0000256" key="2">
    <source>
        <dbReference type="ARBA" id="ARBA00022884"/>
    </source>
</evidence>
<dbReference type="GO" id="GO:0070929">
    <property type="term" value="P:trans-translation"/>
    <property type="evidence" value="ECO:0007669"/>
    <property type="project" value="UniProtKB-UniRule"/>
</dbReference>
<dbReference type="PANTHER" id="PTHR30308">
    <property type="entry name" value="TMRNA-BINDING COMPONENT OF TRANS-TRANSLATION TAGGING COMPLEX"/>
    <property type="match status" value="1"/>
</dbReference>
<comment type="function">
    <text evidence="3">Required for rescue of stalled ribosomes mediated by trans-translation. Binds to transfer-messenger RNA (tmRNA), required for stable association of tmRNA with ribosomes. tmRNA and SmpB together mimic tRNA shape, replacing the anticodon stem-loop with SmpB. tmRNA is encoded by the ssrA gene; the 2 termini fold to resemble tRNA(Ala) and it encodes a 'tag peptide', a short internal open reading frame. During trans-translation Ala-aminoacylated tmRNA acts like a tRNA, entering the A-site of stalled ribosomes, displacing the stalled mRNA. The ribosome then switches to translate the ORF on the tmRNA; the nascent peptide is terminated with the 'tag peptide' encoded by the tmRNA and targeted for degradation. The ribosome is freed to recommence translation, which seems to be the essential function of trans-translation.</text>
</comment>
<dbReference type="GO" id="GO:0070930">
    <property type="term" value="P:trans-translation-dependent protein tagging"/>
    <property type="evidence" value="ECO:0007669"/>
    <property type="project" value="TreeGrafter"/>
</dbReference>
<dbReference type="InterPro" id="IPR020081">
    <property type="entry name" value="SsrA-bd_prot_CS"/>
</dbReference>
<protein>
    <recommendedName>
        <fullName evidence="3">SsrA-binding protein</fullName>
    </recommendedName>
    <alternativeName>
        <fullName evidence="3">Small protein B</fullName>
    </alternativeName>
</protein>
<keyword evidence="2 3" id="KW-0694">RNA-binding</keyword>
<keyword evidence="1 3" id="KW-0963">Cytoplasm</keyword>
<dbReference type="GO" id="GO:0003723">
    <property type="term" value="F:RNA binding"/>
    <property type="evidence" value="ECO:0007669"/>
    <property type="project" value="UniProtKB-UniRule"/>
</dbReference>
<dbReference type="Proteomes" id="UP000886110">
    <property type="component" value="Unassembled WGS sequence"/>
</dbReference>
<dbReference type="AlphaFoldDB" id="A0A7C5DH17"/>
<name>A0A7C5DH17_UNCW3</name>
<dbReference type="InterPro" id="IPR000037">
    <property type="entry name" value="SsrA-bd_prot"/>
</dbReference>
<evidence type="ECO:0000256" key="1">
    <source>
        <dbReference type="ARBA" id="ARBA00022490"/>
    </source>
</evidence>
<dbReference type="PROSITE" id="PS01317">
    <property type="entry name" value="SSRP"/>
    <property type="match status" value="1"/>
</dbReference>
<reference evidence="4" key="1">
    <citation type="journal article" date="2020" name="mSystems">
        <title>Genome- and Community-Level Interaction Insights into Carbon Utilization and Element Cycling Functions of Hydrothermarchaeota in Hydrothermal Sediment.</title>
        <authorList>
            <person name="Zhou Z."/>
            <person name="Liu Y."/>
            <person name="Xu W."/>
            <person name="Pan J."/>
            <person name="Luo Z.H."/>
            <person name="Li M."/>
        </authorList>
    </citation>
    <scope>NUCLEOTIDE SEQUENCE [LARGE SCALE GENOMIC DNA]</scope>
    <source>
        <strain evidence="4">HyVt-74</strain>
    </source>
</reference>
<comment type="subcellular location">
    <subcellularLocation>
        <location evidence="3">Cytoplasm</location>
    </subcellularLocation>
    <text evidence="3">The tmRNA-SmpB complex associates with stalled 70S ribosomes.</text>
</comment>
<dbReference type="PANTHER" id="PTHR30308:SF2">
    <property type="entry name" value="SSRA-BINDING PROTEIN"/>
    <property type="match status" value="1"/>
</dbReference>
<dbReference type="NCBIfam" id="NF003843">
    <property type="entry name" value="PRK05422.1"/>
    <property type="match status" value="1"/>
</dbReference>
<dbReference type="GO" id="GO:0005829">
    <property type="term" value="C:cytosol"/>
    <property type="evidence" value="ECO:0007669"/>
    <property type="project" value="TreeGrafter"/>
</dbReference>
<comment type="caution">
    <text evidence="4">The sequence shown here is derived from an EMBL/GenBank/DDBJ whole genome shotgun (WGS) entry which is preliminary data.</text>
</comment>
<dbReference type="CDD" id="cd09294">
    <property type="entry name" value="SmpB"/>
    <property type="match status" value="1"/>
</dbReference>
<proteinExistence type="inferred from homology"/>
<sequence length="151" mass="17980">MRVVATNRKALRDYTVIEKYEAGLCLQGSEVKSLRGGRCNLDGSFCRIENAEIIAYNLHIPEFEKSTAFKHNPRREKKLLLKKKEIKRIWGLVSQRGYTLIPLRVYFNERGWAKVEIALCKGKRKYEKKRKLKERDIERESQREISRYFKK</sequence>
<evidence type="ECO:0000256" key="3">
    <source>
        <dbReference type="HAMAP-Rule" id="MF_00023"/>
    </source>
</evidence>
<dbReference type="HAMAP" id="MF_00023">
    <property type="entry name" value="SmpB"/>
    <property type="match status" value="1"/>
</dbReference>
<evidence type="ECO:0000313" key="4">
    <source>
        <dbReference type="EMBL" id="HHE04883.1"/>
    </source>
</evidence>